<evidence type="ECO:0000313" key="3">
    <source>
        <dbReference type="Proteomes" id="UP000290288"/>
    </source>
</evidence>
<dbReference type="EMBL" id="SDEE01001382">
    <property type="protein sequence ID" value="RXW12150.1"/>
    <property type="molecule type" value="Genomic_DNA"/>
</dbReference>
<accession>A0A4Q2CZ44</accession>
<keyword evidence="3" id="KW-1185">Reference proteome</keyword>
<gene>
    <name evidence="2" type="ORF">EST38_g13705</name>
</gene>
<dbReference type="STRING" id="2316362.A0A4Q2CZ44"/>
<organism evidence="2 3">
    <name type="scientific">Candolleomyces aberdarensis</name>
    <dbReference type="NCBI Taxonomy" id="2316362"/>
    <lineage>
        <taxon>Eukaryota</taxon>
        <taxon>Fungi</taxon>
        <taxon>Dikarya</taxon>
        <taxon>Basidiomycota</taxon>
        <taxon>Agaricomycotina</taxon>
        <taxon>Agaricomycetes</taxon>
        <taxon>Agaricomycetidae</taxon>
        <taxon>Agaricales</taxon>
        <taxon>Agaricineae</taxon>
        <taxon>Psathyrellaceae</taxon>
        <taxon>Candolleomyces</taxon>
    </lineage>
</organism>
<feature type="region of interest" description="Disordered" evidence="1">
    <location>
        <begin position="384"/>
        <end position="418"/>
    </location>
</feature>
<protein>
    <submittedName>
        <fullName evidence="2">Uncharacterized protein</fullName>
    </submittedName>
</protein>
<dbReference type="Proteomes" id="UP000290288">
    <property type="component" value="Unassembled WGS sequence"/>
</dbReference>
<evidence type="ECO:0000256" key="1">
    <source>
        <dbReference type="SAM" id="MobiDB-lite"/>
    </source>
</evidence>
<reference evidence="2 3" key="1">
    <citation type="submission" date="2019-01" db="EMBL/GenBank/DDBJ databases">
        <title>Draft genome sequence of Psathyrella aberdarensis IHI B618.</title>
        <authorList>
            <person name="Buettner E."/>
            <person name="Kellner H."/>
        </authorList>
    </citation>
    <scope>NUCLEOTIDE SEQUENCE [LARGE SCALE GENOMIC DNA]</scope>
    <source>
        <strain evidence="2 3">IHI B618</strain>
    </source>
</reference>
<evidence type="ECO:0000313" key="2">
    <source>
        <dbReference type="EMBL" id="RXW12150.1"/>
    </source>
</evidence>
<feature type="compositionally biased region" description="Acidic residues" evidence="1">
    <location>
        <begin position="405"/>
        <end position="418"/>
    </location>
</feature>
<comment type="caution">
    <text evidence="2">The sequence shown here is derived from an EMBL/GenBank/DDBJ whole genome shotgun (WGS) entry which is preliminary data.</text>
</comment>
<feature type="compositionally biased region" description="Low complexity" evidence="1">
    <location>
        <begin position="384"/>
        <end position="393"/>
    </location>
</feature>
<dbReference type="OrthoDB" id="2676448at2759"/>
<dbReference type="AlphaFoldDB" id="A0A4Q2CZ44"/>
<sequence>MNTVETEQNLSKFICDNYKQALAILGTETQLKLAMAAQGISNTEIFHSWLDEEREYLKNLKKEPADEVWEMDYYQMLVNLADSEEKLKIVQTTFISYDPSQKSAKGKGKRNVSHETQLRHAIERRDKVLLAVQQFELDFEVSERWTPKSPNWQRARDLCSRRRYQRCLDELESLVVSRIFELTKMNMSRTGYKMRKHISKALQARSQAIRTALDRYNEVASNMVPARQRLTWDQVIEYAFLADFDLLRDSRQDIRTKSWAQPQSRLLMDQYFKILRAREEIQRLNVEIKRIVTHIQDEDNFLRAAEEELAIEDKVLAFHVGRYREERTRFSSLHLRRFSALMNAPGFTGDVTPGQSVDRSLHRFTTSSSSSPAVPGSITAASMDVDSDMQSSQRGLTSLRASPANEDDDSDFEDVDEDDELAERFQLLHVLNQ</sequence>
<name>A0A4Q2CZ44_9AGAR</name>
<proteinExistence type="predicted"/>